<comment type="subcellular location">
    <subcellularLocation>
        <location evidence="1">Cell membrane</location>
        <topology evidence="1">Multi-pass membrane protein</topology>
    </subcellularLocation>
</comment>
<evidence type="ECO:0000256" key="5">
    <source>
        <dbReference type="ARBA" id="ARBA00022989"/>
    </source>
</evidence>
<dbReference type="EMBL" id="FRYL01000031">
    <property type="protein sequence ID" value="SHO81149.1"/>
    <property type="molecule type" value="Genomic_DNA"/>
</dbReference>
<proteinExistence type="inferred from homology"/>
<feature type="transmembrane region" description="Helical" evidence="7">
    <location>
        <begin position="107"/>
        <end position="132"/>
    </location>
</feature>
<feature type="transmembrane region" description="Helical" evidence="7">
    <location>
        <begin position="185"/>
        <end position="201"/>
    </location>
</feature>
<dbReference type="NCBIfam" id="NF033936">
    <property type="entry name" value="CuZnOut_SO0444"/>
    <property type="match status" value="1"/>
</dbReference>
<dbReference type="InterPro" id="IPR005524">
    <property type="entry name" value="DUF318"/>
</dbReference>
<feature type="transmembrane region" description="Helical" evidence="7">
    <location>
        <begin position="315"/>
        <end position="334"/>
    </location>
</feature>
<dbReference type="PANTHER" id="PTHR34184:SF4">
    <property type="entry name" value="UPF0718 PROTEIN YCGR"/>
    <property type="match status" value="1"/>
</dbReference>
<feature type="transmembrane region" description="Helical" evidence="7">
    <location>
        <begin position="213"/>
        <end position="234"/>
    </location>
</feature>
<sequence length="346" mass="37683">MENILIEFLTSFWLLANDMAIYIIFGVLIAGVLKQIIPKDFVSKHLGDDNFSSVIKSSLFGIPLPLCSCSVIPFATTLKKEGASSGSVLSFLISTPITGADSILATYGFFGIFFTIYRVITSLIIAIIAGILENFFGRTPKEETQECKSCCSGGACSSSDEVSKFSIKKVFDYAIFDIFKDFSKPLFWGLVAGAIITTFMPQNLSDFLNEYRYLSYAIILIISMPLYICATASLPLASSLIASGLSAGSAFILLSAGPATNSVTMGVVLKTLGKRALIIYLAVIGVFSTLFGYILDLYFADTLSAILIEDEEKFNLSHQISAIIMLGFIAYFFIKDMVNKLKIKGE</sequence>
<keyword evidence="3" id="KW-1003">Cell membrane</keyword>
<keyword evidence="4 7" id="KW-0812">Transmembrane</keyword>
<evidence type="ECO:0000256" key="3">
    <source>
        <dbReference type="ARBA" id="ARBA00022475"/>
    </source>
</evidence>
<name>A0A1W1EJU5_9ZZZZ</name>
<gene>
    <name evidence="8" type="ORF">MNB_SV-15-1533</name>
</gene>
<dbReference type="InterPro" id="IPR052923">
    <property type="entry name" value="UPF0718"/>
</dbReference>
<feature type="transmembrane region" description="Helical" evidence="7">
    <location>
        <begin position="12"/>
        <end position="33"/>
    </location>
</feature>
<dbReference type="AlphaFoldDB" id="A0A1W1EJU5"/>
<evidence type="ECO:0000313" key="8">
    <source>
        <dbReference type="EMBL" id="SHO81149.1"/>
    </source>
</evidence>
<organism evidence="8">
    <name type="scientific">hydrothermal vent metagenome</name>
    <dbReference type="NCBI Taxonomy" id="652676"/>
    <lineage>
        <taxon>unclassified sequences</taxon>
        <taxon>metagenomes</taxon>
        <taxon>ecological metagenomes</taxon>
    </lineage>
</organism>
<reference evidence="8" key="1">
    <citation type="submission" date="2016-10" db="EMBL/GenBank/DDBJ databases">
        <authorList>
            <person name="de Groot N.N."/>
        </authorList>
    </citation>
    <scope>NUCLEOTIDE SEQUENCE</scope>
</reference>
<keyword evidence="5 7" id="KW-1133">Transmembrane helix</keyword>
<protein>
    <submittedName>
        <fullName evidence="8">Transporter</fullName>
    </submittedName>
</protein>
<dbReference type="Pfam" id="PF03773">
    <property type="entry name" value="ArsP_1"/>
    <property type="match status" value="1"/>
</dbReference>
<dbReference type="PANTHER" id="PTHR34184">
    <property type="entry name" value="UPF0718 PROTEIN YCGR"/>
    <property type="match status" value="1"/>
</dbReference>
<evidence type="ECO:0000256" key="6">
    <source>
        <dbReference type="ARBA" id="ARBA00023136"/>
    </source>
</evidence>
<evidence type="ECO:0000256" key="7">
    <source>
        <dbReference type="SAM" id="Phobius"/>
    </source>
</evidence>
<evidence type="ECO:0000256" key="4">
    <source>
        <dbReference type="ARBA" id="ARBA00022692"/>
    </source>
</evidence>
<evidence type="ECO:0000256" key="2">
    <source>
        <dbReference type="ARBA" id="ARBA00006386"/>
    </source>
</evidence>
<evidence type="ECO:0000256" key="1">
    <source>
        <dbReference type="ARBA" id="ARBA00004651"/>
    </source>
</evidence>
<keyword evidence="6 7" id="KW-0472">Membrane</keyword>
<accession>A0A1W1EJU5</accession>
<feature type="transmembrane region" description="Helical" evidence="7">
    <location>
        <begin position="277"/>
        <end position="295"/>
    </location>
</feature>
<comment type="similarity">
    <text evidence="2">Belongs to the UPF0718 family.</text>
</comment>
<dbReference type="GO" id="GO:0005886">
    <property type="term" value="C:plasma membrane"/>
    <property type="evidence" value="ECO:0007669"/>
    <property type="project" value="UniProtKB-SubCell"/>
</dbReference>